<proteinExistence type="predicted"/>
<evidence type="ECO:0000313" key="3">
    <source>
        <dbReference type="Proteomes" id="UP000182841"/>
    </source>
</evidence>
<dbReference type="Proteomes" id="UP000182841">
    <property type="component" value="Unassembled WGS sequence"/>
</dbReference>
<reference evidence="3" key="1">
    <citation type="submission" date="2016-10" db="EMBL/GenBank/DDBJ databases">
        <authorList>
            <person name="Varghese N."/>
            <person name="Submissions S."/>
        </authorList>
    </citation>
    <scope>NUCLEOTIDE SEQUENCE [LARGE SCALE GENOMIC DNA]</scope>
    <source>
        <strain evidence="3">CGMCC 4.6825</strain>
    </source>
</reference>
<feature type="region of interest" description="Disordered" evidence="1">
    <location>
        <begin position="1"/>
        <end position="82"/>
    </location>
</feature>
<evidence type="ECO:0000256" key="1">
    <source>
        <dbReference type="SAM" id="MobiDB-lite"/>
    </source>
</evidence>
<keyword evidence="3" id="KW-1185">Reference proteome</keyword>
<protein>
    <submittedName>
        <fullName evidence="2">Uncharacterized protein</fullName>
    </submittedName>
</protein>
<organism evidence="2 3">
    <name type="scientific">Streptomyces qinglanensis</name>
    <dbReference type="NCBI Taxonomy" id="943816"/>
    <lineage>
        <taxon>Bacteria</taxon>
        <taxon>Bacillati</taxon>
        <taxon>Actinomycetota</taxon>
        <taxon>Actinomycetes</taxon>
        <taxon>Kitasatosporales</taxon>
        <taxon>Streptomycetaceae</taxon>
        <taxon>Streptomyces</taxon>
    </lineage>
</organism>
<dbReference type="EMBL" id="FOGO01000002">
    <property type="protein sequence ID" value="SER50507.1"/>
    <property type="molecule type" value="Genomic_DNA"/>
</dbReference>
<sequence>MGRAADRAVRETGREPDRAGREPGRESDRADRAGRETGRAADLTADREVDRAANRAADRAEGRLRVTVRGPGSGGRPFSAGPSWAVGPGASRSATCCSSSPVLLLRSAYVRLGG</sequence>
<dbReference type="AlphaFoldDB" id="A0A1H9PQQ1"/>
<name>A0A1H9PQQ1_9ACTN</name>
<feature type="compositionally biased region" description="Basic and acidic residues" evidence="1">
    <location>
        <begin position="1"/>
        <end position="64"/>
    </location>
</feature>
<accession>A0A1H9PQQ1</accession>
<gene>
    <name evidence="2" type="ORF">SAMN05421870_102186</name>
</gene>
<evidence type="ECO:0000313" key="2">
    <source>
        <dbReference type="EMBL" id="SER50507.1"/>
    </source>
</evidence>